<dbReference type="EMBL" id="LR798231">
    <property type="protein sequence ID" value="CAB5209112.1"/>
    <property type="molecule type" value="Genomic_DNA"/>
</dbReference>
<sequence>MTGDPVSKGFIVFAQNTKSTNYVDQAYALALSIKHSQNEVTSISLVTNNKVPKKYRHVFDQIIPIPWMNKDQPNTRFCTEHRWKLYHISPYDETIVLDTDMLMLEDISEWWSYCKNYNLKFCSRVKNYKLDTIIDTVHRKAFVENSLSNPYIALHYFKKSQQAHDFYKVLEFVINNWEWCWGVYTPLARQEWVSMDLAVAVAIEITGYYDSVIDRCCPLEFIHMKPALQGWPLLPASWQDGIHYVLNSRGELIVGNIKQSKLFHYVEKDFLTDKIINSLEEIVNVKKEIS</sequence>
<reference evidence="2" key="1">
    <citation type="submission" date="2020-05" db="EMBL/GenBank/DDBJ databases">
        <authorList>
            <person name="Chiriac C."/>
            <person name="Salcher M."/>
            <person name="Ghai R."/>
            <person name="Kavagutti S V."/>
        </authorList>
    </citation>
    <scope>NUCLEOTIDE SEQUENCE</scope>
</reference>
<proteinExistence type="predicted"/>
<evidence type="ECO:0000313" key="1">
    <source>
        <dbReference type="EMBL" id="CAB4125918.1"/>
    </source>
</evidence>
<dbReference type="SUPFAM" id="SSF53448">
    <property type="entry name" value="Nucleotide-diphospho-sugar transferases"/>
    <property type="match status" value="1"/>
</dbReference>
<dbReference type="EMBL" id="LR796187">
    <property type="protein sequence ID" value="CAB4125918.1"/>
    <property type="molecule type" value="Genomic_DNA"/>
</dbReference>
<protein>
    <submittedName>
        <fullName evidence="2">Uncharacterized protein</fullName>
    </submittedName>
</protein>
<name>A0A6J7WHH7_9CAUD</name>
<gene>
    <name evidence="2" type="ORF">UFOVP181_320</name>
    <name evidence="1" type="ORF">UFOVP57_319</name>
</gene>
<evidence type="ECO:0000313" key="2">
    <source>
        <dbReference type="EMBL" id="CAB5209112.1"/>
    </source>
</evidence>
<organism evidence="2">
    <name type="scientific">uncultured Caudovirales phage</name>
    <dbReference type="NCBI Taxonomy" id="2100421"/>
    <lineage>
        <taxon>Viruses</taxon>
        <taxon>Duplodnaviria</taxon>
        <taxon>Heunggongvirae</taxon>
        <taxon>Uroviricota</taxon>
        <taxon>Caudoviricetes</taxon>
        <taxon>Peduoviridae</taxon>
        <taxon>Maltschvirus</taxon>
        <taxon>Maltschvirus maltsch</taxon>
    </lineage>
</organism>
<dbReference type="Gene3D" id="3.90.550.10">
    <property type="entry name" value="Spore Coat Polysaccharide Biosynthesis Protein SpsA, Chain A"/>
    <property type="match status" value="1"/>
</dbReference>
<dbReference type="InterPro" id="IPR029044">
    <property type="entry name" value="Nucleotide-diphossugar_trans"/>
</dbReference>
<accession>A0A6J7WHH7</accession>